<feature type="chain" id="PRO_5002628704" evidence="1">
    <location>
        <begin position="31"/>
        <end position="261"/>
    </location>
</feature>
<protein>
    <submittedName>
        <fullName evidence="2">Uncharacterized protein</fullName>
    </submittedName>
</protein>
<dbReference type="Proteomes" id="UP000004848">
    <property type="component" value="Unassembled WGS sequence"/>
</dbReference>
<gene>
    <name evidence="2" type="ORF">SIAM614_19821</name>
</gene>
<evidence type="ECO:0000313" key="2">
    <source>
        <dbReference type="EMBL" id="EAV43106.1"/>
    </source>
</evidence>
<keyword evidence="1" id="KW-0732">Signal</keyword>
<evidence type="ECO:0000313" key="3">
    <source>
        <dbReference type="Proteomes" id="UP000004848"/>
    </source>
</evidence>
<sequence>MKLNTFRFINGFGAILKVSGVIALPSVCLAADGAVIPWEQQPEVLRSEIEGYVNSSLDPAMFKVQVAEDVRVVYLGFSPEEIEQNAEQFPDIPGHSISHLPYGRNEYYSTPVDALDYQLSNTITVLNLDLDKKPGSEGSSGEKSTELTEILAPKGEFFQSLGLSIFDLMRVKDGRGTLVEFGPPMSVFDDFEFSYRDKILETPCTSVFEFAGFDDGTQENTMVVYSGAEPGSAEQLQCLEMQALVFMRPAGLAFESVSSND</sequence>
<reference evidence="2 3" key="1">
    <citation type="submission" date="2006-05" db="EMBL/GenBank/DDBJ databases">
        <authorList>
            <person name="King G."/>
            <person name="Ferriera S."/>
            <person name="Johnson J."/>
            <person name="Kravitz S."/>
            <person name="Beeson K."/>
            <person name="Sutton G."/>
            <person name="Rogers Y.-H."/>
            <person name="Friedman R."/>
            <person name="Frazier M."/>
            <person name="Venter J.C."/>
        </authorList>
    </citation>
    <scope>NUCLEOTIDE SEQUENCE [LARGE SCALE GENOMIC DNA]</scope>
    <source>
        <strain evidence="3">ATCC 25650 / DSM 13394 / JCM 20685 / NBRC 16684 / NCIMB 2208 / IAM 12614 / B1</strain>
    </source>
</reference>
<dbReference type="AlphaFoldDB" id="A0NVU1"/>
<dbReference type="GeneID" id="68847515"/>
<dbReference type="EMBL" id="AAUW01000011">
    <property type="protein sequence ID" value="EAV43106.1"/>
    <property type="molecule type" value="Genomic_DNA"/>
</dbReference>
<organism evidence="2 3">
    <name type="scientific">Roseibium aggregatum (strain ATCC 25650 / DSM 13394 / JCM 20685 / NBRC 16684 / NCIMB 2208 / IAM 12614 / B1)</name>
    <name type="common">Stappia aggregata</name>
    <dbReference type="NCBI Taxonomy" id="384765"/>
    <lineage>
        <taxon>Bacteria</taxon>
        <taxon>Pseudomonadati</taxon>
        <taxon>Pseudomonadota</taxon>
        <taxon>Alphaproteobacteria</taxon>
        <taxon>Hyphomicrobiales</taxon>
        <taxon>Stappiaceae</taxon>
        <taxon>Roseibium</taxon>
    </lineage>
</organism>
<evidence type="ECO:0000256" key="1">
    <source>
        <dbReference type="SAM" id="SignalP"/>
    </source>
</evidence>
<dbReference type="OrthoDB" id="7678526at2"/>
<proteinExistence type="predicted"/>
<feature type="signal peptide" evidence="1">
    <location>
        <begin position="1"/>
        <end position="30"/>
    </location>
</feature>
<accession>A0NVU1</accession>
<dbReference type="RefSeq" id="WP_006936035.1">
    <property type="nucleotide sequence ID" value="NZ_AAUW01000011.1"/>
</dbReference>
<name>A0NVU1_ROSAI</name>
<comment type="caution">
    <text evidence="2">The sequence shown here is derived from an EMBL/GenBank/DDBJ whole genome shotgun (WGS) entry which is preliminary data.</text>
</comment>